<accession>R0DVL9</accession>
<evidence type="ECO:0000256" key="2">
    <source>
        <dbReference type="SAM" id="SignalP"/>
    </source>
</evidence>
<evidence type="ECO:0000259" key="3">
    <source>
        <dbReference type="Pfam" id="PF02608"/>
    </source>
</evidence>
<evidence type="ECO:0000313" key="4">
    <source>
        <dbReference type="EMBL" id="ENZ77508.1"/>
    </source>
</evidence>
<keyword evidence="1 2" id="KW-0732">Signal</keyword>
<evidence type="ECO:0000313" key="5">
    <source>
        <dbReference type="Proteomes" id="UP000013280"/>
    </source>
</evidence>
<dbReference type="RefSeq" id="WP_004631005.1">
    <property type="nucleotide sequence ID" value="NZ_APMQ01000006.1"/>
</dbReference>
<reference evidence="4 5" key="1">
    <citation type="journal article" date="2013" name="Genome Announc.">
        <title>Draft Genome Sequence for Ralstonia sp. Strain OR214, a Bacterium with Potential for Bioremediation.</title>
        <authorList>
            <person name="Utturkar S.M."/>
            <person name="Bollmann A."/>
            <person name="Brzoska R.M."/>
            <person name="Klingeman D.M."/>
            <person name="Epstein S.E."/>
            <person name="Palumbo A.V."/>
            <person name="Brown S.D."/>
        </authorList>
    </citation>
    <scope>NUCLEOTIDE SEQUENCE [LARGE SCALE GENOMIC DNA]</scope>
    <source>
        <strain evidence="4 5">OR214</strain>
    </source>
</reference>
<dbReference type="GO" id="GO:0005886">
    <property type="term" value="C:plasma membrane"/>
    <property type="evidence" value="ECO:0007669"/>
    <property type="project" value="InterPro"/>
</dbReference>
<organism evidence="4 5">
    <name type="scientific">Ralstonia pickettii OR214</name>
    <dbReference type="NCBI Taxonomy" id="1264675"/>
    <lineage>
        <taxon>Bacteria</taxon>
        <taxon>Pseudomonadati</taxon>
        <taxon>Pseudomonadota</taxon>
        <taxon>Betaproteobacteria</taxon>
        <taxon>Burkholderiales</taxon>
        <taxon>Burkholderiaceae</taxon>
        <taxon>Ralstonia</taxon>
    </lineage>
</organism>
<dbReference type="PANTHER" id="PTHR43208">
    <property type="entry name" value="ABC TRANSPORTER SUBSTRATE-BINDING PROTEIN"/>
    <property type="match status" value="1"/>
</dbReference>
<dbReference type="PANTHER" id="PTHR43208:SF1">
    <property type="entry name" value="ABC TRANSPORTER SUBSTRATE-BINDING PROTEIN"/>
    <property type="match status" value="1"/>
</dbReference>
<dbReference type="InterPro" id="IPR003760">
    <property type="entry name" value="PnrA-like"/>
</dbReference>
<dbReference type="SUPFAM" id="SSF53822">
    <property type="entry name" value="Periplasmic binding protein-like I"/>
    <property type="match status" value="1"/>
</dbReference>
<dbReference type="Pfam" id="PF02608">
    <property type="entry name" value="Bmp"/>
    <property type="match status" value="1"/>
</dbReference>
<dbReference type="InterPro" id="IPR052910">
    <property type="entry name" value="ABC-Purine-Binding"/>
</dbReference>
<dbReference type="Gene3D" id="3.40.50.2300">
    <property type="match status" value="2"/>
</dbReference>
<dbReference type="AlphaFoldDB" id="R0DVL9"/>
<feature type="chain" id="PRO_5004340149" evidence="2">
    <location>
        <begin position="23"/>
        <end position="385"/>
    </location>
</feature>
<feature type="signal peptide" evidence="2">
    <location>
        <begin position="1"/>
        <end position="22"/>
    </location>
</feature>
<comment type="caution">
    <text evidence="4">The sequence shown here is derived from an EMBL/GenBank/DDBJ whole genome shotgun (WGS) entry which is preliminary data.</text>
</comment>
<dbReference type="Proteomes" id="UP000013280">
    <property type="component" value="Unassembled WGS sequence"/>
</dbReference>
<dbReference type="PATRIC" id="fig|1264675.3.peg.2441"/>
<feature type="domain" description="ABC transporter substrate-binding protein PnrA-like" evidence="3">
    <location>
        <begin position="55"/>
        <end position="339"/>
    </location>
</feature>
<dbReference type="CDD" id="cd19963">
    <property type="entry name" value="PBP1_BMP-like"/>
    <property type="match status" value="1"/>
</dbReference>
<proteinExistence type="predicted"/>
<sequence precursor="true">MNVTRRITLAALAAGAALTLWGCGKSNDNASGNSAPAASSAPAAAAPAPANEPLKIAFVYVGPVGDAGWTHAHDDGRKEVEAKFGDKVKTSFVESVPESAADAERVFRDLATQGNKVIFGTSFGFMESMLKVAKEFPDVKFEHATGFKTADNLGQYDVRTYEGAYLAGVVAGKMSKSGKLGVVGSVPIPEVIRNIDSFTLGARSVNPKATTRVVWVNKWFDPGKEREAATTLIGQGVDVLMQNTDSAAVVQTAQEKGVYAIGWDSDMTKFGEKAHLAASINKWGVYYTKVIGDVLENKWKPETVWWGLKEGAIDLGAYNAVVPEDVKTLVETRKKGIIDGSAPIWKGPLKDNTGKEVLPVDKVADDGFLHGIKFYVEGVEGKIPG</sequence>
<gene>
    <name evidence="4" type="ORF">OR214_02510</name>
</gene>
<name>R0DVL9_RALPI</name>
<protein>
    <submittedName>
        <fullName evidence="4">Nucleoside-binding protein</fullName>
    </submittedName>
</protein>
<dbReference type="EMBL" id="APMQ01000006">
    <property type="protein sequence ID" value="ENZ77508.1"/>
    <property type="molecule type" value="Genomic_DNA"/>
</dbReference>
<evidence type="ECO:0000256" key="1">
    <source>
        <dbReference type="ARBA" id="ARBA00022729"/>
    </source>
</evidence>
<dbReference type="InterPro" id="IPR028082">
    <property type="entry name" value="Peripla_BP_I"/>
</dbReference>